<keyword evidence="1" id="KW-0732">Signal</keyword>
<proteinExistence type="predicted"/>
<evidence type="ECO:0000313" key="2">
    <source>
        <dbReference type="EMBL" id="CAG9933334.1"/>
    </source>
</evidence>
<name>A0ABM8Z0F1_9PROT</name>
<dbReference type="EMBL" id="OU912926">
    <property type="protein sequence ID" value="CAG9933334.1"/>
    <property type="molecule type" value="Genomic_DNA"/>
</dbReference>
<feature type="chain" id="PRO_5046692554" evidence="1">
    <location>
        <begin position="23"/>
        <end position="133"/>
    </location>
</feature>
<dbReference type="Proteomes" id="UP000839052">
    <property type="component" value="Chromosome"/>
</dbReference>
<dbReference type="RefSeq" id="WP_239797130.1">
    <property type="nucleotide sequence ID" value="NZ_OU912926.1"/>
</dbReference>
<protein>
    <submittedName>
        <fullName evidence="2">Uncharacterized protein</fullName>
    </submittedName>
</protein>
<evidence type="ECO:0000313" key="3">
    <source>
        <dbReference type="Proteomes" id="UP000839052"/>
    </source>
</evidence>
<gene>
    <name evidence="2" type="ORF">NTG6680_2085</name>
</gene>
<reference evidence="2 3" key="1">
    <citation type="submission" date="2021-10" db="EMBL/GenBank/DDBJ databases">
        <authorList>
            <person name="Koch H."/>
        </authorList>
    </citation>
    <scope>NUCLEOTIDE SEQUENCE [LARGE SCALE GENOMIC DNA]</scope>
    <source>
        <strain evidence="2">6680</strain>
    </source>
</reference>
<keyword evidence="3" id="KW-1185">Reference proteome</keyword>
<sequence length="133" mass="14796">MRKVKSILFILLSVFFVSPVFADIKSMVGSNTLVMCETDNLHKSPGSDFLKMFPKLLVLMNGYRQKGIVTDAYFMQKLSEGVVFVVATTPSGDSQAYAEEIISKSDEIFKEGKSGRRINCTTHSIGPKWLPLP</sequence>
<evidence type="ECO:0000256" key="1">
    <source>
        <dbReference type="SAM" id="SignalP"/>
    </source>
</evidence>
<accession>A0ABM8Z0F1</accession>
<feature type="signal peptide" evidence="1">
    <location>
        <begin position="1"/>
        <end position="22"/>
    </location>
</feature>
<organism evidence="2 3">
    <name type="scientific">Candidatus Nitrotoga arctica</name>
    <dbReference type="NCBI Taxonomy" id="453162"/>
    <lineage>
        <taxon>Bacteria</taxon>
        <taxon>Pseudomonadati</taxon>
        <taxon>Pseudomonadota</taxon>
        <taxon>Betaproteobacteria</taxon>
        <taxon>Nitrosomonadales</taxon>
        <taxon>Gallionellaceae</taxon>
        <taxon>Candidatus Nitrotoga</taxon>
    </lineage>
</organism>